<keyword evidence="1" id="KW-0812">Transmembrane</keyword>
<keyword evidence="3" id="KW-1185">Reference proteome</keyword>
<dbReference type="OrthoDB" id="2626014at2759"/>
<dbReference type="GeneID" id="33568149"/>
<dbReference type="STRING" id="64571.A0A1Y2H1P9"/>
<feature type="transmembrane region" description="Helical" evidence="1">
    <location>
        <begin position="146"/>
        <end position="166"/>
    </location>
</feature>
<feature type="transmembrane region" description="Helical" evidence="1">
    <location>
        <begin position="105"/>
        <end position="125"/>
    </location>
</feature>
<name>A0A1Y2H1P9_9FUNG</name>
<dbReference type="PANTHER" id="PTHR38686">
    <property type="entry name" value="APOLIPOPROTEIN N-ACYLTRANSFERASE"/>
    <property type="match status" value="1"/>
</dbReference>
<dbReference type="PANTHER" id="PTHR38686:SF1">
    <property type="entry name" value="APOLIPOPROTEIN N-ACYLTRANSFERASE"/>
    <property type="match status" value="1"/>
</dbReference>
<evidence type="ECO:0000256" key="1">
    <source>
        <dbReference type="SAM" id="Phobius"/>
    </source>
</evidence>
<evidence type="ECO:0000313" key="2">
    <source>
        <dbReference type="EMBL" id="ORZ27964.1"/>
    </source>
</evidence>
<dbReference type="Proteomes" id="UP000193648">
    <property type="component" value="Unassembled WGS sequence"/>
</dbReference>
<dbReference type="InParanoid" id="A0A1Y2H1P9"/>
<dbReference type="RefSeq" id="XP_021885667.1">
    <property type="nucleotide sequence ID" value="XM_022026306.1"/>
</dbReference>
<keyword evidence="1" id="KW-1133">Transmembrane helix</keyword>
<dbReference type="GO" id="GO:0016020">
    <property type="term" value="C:membrane"/>
    <property type="evidence" value="ECO:0007669"/>
    <property type="project" value="InterPro"/>
</dbReference>
<dbReference type="AlphaFoldDB" id="A0A1Y2H1P9"/>
<accession>A0A1Y2H1P9</accession>
<organism evidence="2 3">
    <name type="scientific">Lobosporangium transversale</name>
    <dbReference type="NCBI Taxonomy" id="64571"/>
    <lineage>
        <taxon>Eukaryota</taxon>
        <taxon>Fungi</taxon>
        <taxon>Fungi incertae sedis</taxon>
        <taxon>Mucoromycota</taxon>
        <taxon>Mortierellomycotina</taxon>
        <taxon>Mortierellomycetes</taxon>
        <taxon>Mortierellales</taxon>
        <taxon>Mortierellaceae</taxon>
        <taxon>Lobosporangium</taxon>
    </lineage>
</organism>
<feature type="transmembrane region" description="Helical" evidence="1">
    <location>
        <begin position="247"/>
        <end position="268"/>
    </location>
</feature>
<dbReference type="SUPFAM" id="SSF56317">
    <property type="entry name" value="Carbon-nitrogen hydrolase"/>
    <property type="match status" value="1"/>
</dbReference>
<feature type="transmembrane region" description="Helical" evidence="1">
    <location>
        <begin position="542"/>
        <end position="560"/>
    </location>
</feature>
<gene>
    <name evidence="2" type="ORF">BCR41DRAFT_367500</name>
</gene>
<protein>
    <submittedName>
        <fullName evidence="2">Uncharacterized protein</fullName>
    </submittedName>
</protein>
<proteinExistence type="predicted"/>
<dbReference type="InterPro" id="IPR036526">
    <property type="entry name" value="C-N_Hydrolase_sf"/>
</dbReference>
<dbReference type="EMBL" id="MCFF01000003">
    <property type="protein sequence ID" value="ORZ27964.1"/>
    <property type="molecule type" value="Genomic_DNA"/>
</dbReference>
<dbReference type="Gene3D" id="3.60.110.10">
    <property type="entry name" value="Carbon-nitrogen hydrolase"/>
    <property type="match status" value="1"/>
</dbReference>
<reference evidence="2 3" key="1">
    <citation type="submission" date="2016-07" db="EMBL/GenBank/DDBJ databases">
        <title>Pervasive Adenine N6-methylation of Active Genes in Fungi.</title>
        <authorList>
            <consortium name="DOE Joint Genome Institute"/>
            <person name="Mondo S.J."/>
            <person name="Dannebaum R.O."/>
            <person name="Kuo R.C."/>
            <person name="Labutti K."/>
            <person name="Haridas S."/>
            <person name="Kuo A."/>
            <person name="Salamov A."/>
            <person name="Ahrendt S.R."/>
            <person name="Lipzen A."/>
            <person name="Sullivan W."/>
            <person name="Andreopoulos W.B."/>
            <person name="Clum A."/>
            <person name="Lindquist E."/>
            <person name="Daum C."/>
            <person name="Ramamoorthy G.K."/>
            <person name="Gryganskyi A."/>
            <person name="Culley D."/>
            <person name="Magnuson J.K."/>
            <person name="James T.Y."/>
            <person name="O'Malley M.A."/>
            <person name="Stajich J.E."/>
            <person name="Spatafora J.W."/>
            <person name="Visel A."/>
            <person name="Grigoriev I.V."/>
        </authorList>
    </citation>
    <scope>NUCLEOTIDE SEQUENCE [LARGE SCALE GENOMIC DNA]</scope>
    <source>
        <strain evidence="2 3">NRRL 3116</strain>
    </source>
</reference>
<keyword evidence="1" id="KW-0472">Membrane</keyword>
<feature type="transmembrane region" description="Helical" evidence="1">
    <location>
        <begin position="75"/>
        <end position="93"/>
    </location>
</feature>
<evidence type="ECO:0000313" key="3">
    <source>
        <dbReference type="Proteomes" id="UP000193648"/>
    </source>
</evidence>
<sequence length="609" mass="67757">MAEEKRKILFSPSLVGFWVPILVGVCDYFGPGLHNIVPAPFLAIFMSLCYLERLGPGGPSPLSTLSSSIWSRAAILRNLYLFLCMALGKGLAYQTPIGENGDSDLGSSMLLGFSLSVVQLVALWIHLSWQERFMKPDEAFQNGVRALVATMVLPTVWVALFTVVYAVSPLGTVGSIAYSQLDNQPFVRWVAVAGIGGLEFIMVWTSVMIGRGFTHLMRTHYYKKGGVYDVDPIEANMRRQAGEARSGVFAPMPIYLFMMMIVLLYGSIQANGKYRLNYSPRRISCLSTTSDMSAQIPYGFPSDIQSYQFNRTVEMAKDGSNVVVWSEKAIRITSSQERNDLWAQAKNVSMTYKTYVGIAYEDFDNSTGNNKGKSIFVMYSGNGNVAFEYQKAHLKPRIDNDFLPGPSNQPAAERKASSFSLGVIGGATEFDLNFQTFSKGIKQKNINLLISLSRSTTFNGLTFFPLLLPYKASFVRQEAAVQAFRAMEQGITIFSCGALRSIASNYYNPMIVGSETSSRNSNTVNIEVHDKVWTMYQVVGDLWAYICCALTVITLALLVLPERIVNRLFAWITKRKKGRNSDDYVEADGYSDRAQEVPLNILDEPLECK</sequence>
<feature type="transmembrane region" description="Helical" evidence="1">
    <location>
        <begin position="186"/>
        <end position="209"/>
    </location>
</feature>
<dbReference type="InterPro" id="IPR004563">
    <property type="entry name" value="Apolipo_AcylTrfase"/>
</dbReference>
<dbReference type="GO" id="GO:0042158">
    <property type="term" value="P:lipoprotein biosynthetic process"/>
    <property type="evidence" value="ECO:0007669"/>
    <property type="project" value="InterPro"/>
</dbReference>
<dbReference type="GO" id="GO:0016410">
    <property type="term" value="F:N-acyltransferase activity"/>
    <property type="evidence" value="ECO:0007669"/>
    <property type="project" value="InterPro"/>
</dbReference>
<feature type="transmembrane region" description="Helical" evidence="1">
    <location>
        <begin position="9"/>
        <end position="30"/>
    </location>
</feature>
<comment type="caution">
    <text evidence="2">The sequence shown here is derived from an EMBL/GenBank/DDBJ whole genome shotgun (WGS) entry which is preliminary data.</text>
</comment>